<feature type="domain" description="SH3b" evidence="6">
    <location>
        <begin position="84"/>
        <end position="146"/>
    </location>
</feature>
<sequence length="359" mass="38524">MKKRIASAFSIACATMLMLDFAYDTQANKNTTESSEVSTEASITAGAVSVASVDLSSLEEATVTDSNAVATAKSLGDIYGYKNLGICNVTEGNLNIRESASADAKLVGKFPANAGCEIVSTDGDWSYIKSGEVEGYVLSEYLLTGTEAWDKAVELAEYVATATTGGLRVRAEGNTDSEIIYQLAEGEEIAILDNTQDQEWIKVDVDGDEGYVSAEYVDVDLSLKTAMTLTEARYGAGVSDVRMAVCEYALQFVGNRYVWGGTSLTNGVDCSGFTMQIMKQYGVYLSHSSKAQANEGTTISTSDLKPGDLIFYGKGKSINHVAIYIGGGQIVHASNKRDGIKISNYTYRTPIKCVRVLYD</sequence>
<comment type="similarity">
    <text evidence="1">Belongs to the peptidase C40 family.</text>
</comment>
<dbReference type="PANTHER" id="PTHR47053:SF1">
    <property type="entry name" value="MUREIN DD-ENDOPEPTIDASE MEPH-RELATED"/>
    <property type="match status" value="1"/>
</dbReference>
<dbReference type="Gene3D" id="2.30.30.40">
    <property type="entry name" value="SH3 Domains"/>
    <property type="match status" value="2"/>
</dbReference>
<keyword evidence="5" id="KW-0732">Signal</keyword>
<dbReference type="RefSeq" id="WP_151624696.1">
    <property type="nucleotide sequence ID" value="NZ_CP043028.1"/>
</dbReference>
<dbReference type="PANTHER" id="PTHR47053">
    <property type="entry name" value="MUREIN DD-ENDOPEPTIDASE MEPH-RELATED"/>
    <property type="match status" value="1"/>
</dbReference>
<dbReference type="Pfam" id="PF00877">
    <property type="entry name" value="NLPC_P60"/>
    <property type="match status" value="1"/>
</dbReference>
<dbReference type="Gene3D" id="3.90.1720.10">
    <property type="entry name" value="endopeptidase domain like (from Nostoc punctiforme)"/>
    <property type="match status" value="1"/>
</dbReference>
<dbReference type="Proteomes" id="UP000327030">
    <property type="component" value="Chromosome 1"/>
</dbReference>
<dbReference type="SUPFAM" id="SSF54001">
    <property type="entry name" value="Cysteine proteinases"/>
    <property type="match status" value="1"/>
</dbReference>
<evidence type="ECO:0000256" key="2">
    <source>
        <dbReference type="ARBA" id="ARBA00022670"/>
    </source>
</evidence>
<reference evidence="9" key="1">
    <citation type="submission" date="2019-08" db="EMBL/GenBank/DDBJ databases">
        <title>Complete Genome Sequence of the Polysaccharide-Degrading Rumen Bacterium Pseudobutyrivibrio xylanivorans MA3014.</title>
        <authorList>
            <person name="Palevich N."/>
            <person name="Maclean P.H."/>
            <person name="Kelly W.J."/>
            <person name="Leahy S.C."/>
            <person name="Rakonjac J."/>
            <person name="Attwood G.T."/>
        </authorList>
    </citation>
    <scope>NUCLEOTIDE SEQUENCE [LARGE SCALE GENOMIC DNA]</scope>
    <source>
        <strain evidence="9">MA3014</strain>
    </source>
</reference>
<dbReference type="GO" id="GO:0008234">
    <property type="term" value="F:cysteine-type peptidase activity"/>
    <property type="evidence" value="ECO:0007669"/>
    <property type="project" value="UniProtKB-KW"/>
</dbReference>
<proteinExistence type="inferred from homology"/>
<dbReference type="InterPro" id="IPR051202">
    <property type="entry name" value="Peptidase_C40"/>
</dbReference>
<dbReference type="AlphaFoldDB" id="A0A5P6VV31"/>
<organism evidence="8 9">
    <name type="scientific">Pseudobutyrivibrio xylanivorans</name>
    <dbReference type="NCBI Taxonomy" id="185007"/>
    <lineage>
        <taxon>Bacteria</taxon>
        <taxon>Bacillati</taxon>
        <taxon>Bacillota</taxon>
        <taxon>Clostridia</taxon>
        <taxon>Lachnospirales</taxon>
        <taxon>Lachnospiraceae</taxon>
        <taxon>Pseudobutyrivibrio</taxon>
    </lineage>
</organism>
<dbReference type="KEGG" id="pxv:FXF36_12780"/>
<evidence type="ECO:0000313" key="8">
    <source>
        <dbReference type="EMBL" id="QFJ55689.1"/>
    </source>
</evidence>
<keyword evidence="3" id="KW-0378">Hydrolase</keyword>
<evidence type="ECO:0000256" key="5">
    <source>
        <dbReference type="SAM" id="SignalP"/>
    </source>
</evidence>
<keyword evidence="2" id="KW-0645">Protease</keyword>
<dbReference type="OrthoDB" id="9808890at2"/>
<dbReference type="InterPro" id="IPR000064">
    <property type="entry name" value="NLP_P60_dom"/>
</dbReference>
<dbReference type="EMBL" id="CP043028">
    <property type="protein sequence ID" value="QFJ55689.1"/>
    <property type="molecule type" value="Genomic_DNA"/>
</dbReference>
<accession>A0A5P6VV31</accession>
<dbReference type="GO" id="GO:0006508">
    <property type="term" value="P:proteolysis"/>
    <property type="evidence" value="ECO:0007669"/>
    <property type="project" value="UniProtKB-KW"/>
</dbReference>
<evidence type="ECO:0000313" key="9">
    <source>
        <dbReference type="Proteomes" id="UP000327030"/>
    </source>
</evidence>
<feature type="chain" id="PRO_5024995074" evidence="5">
    <location>
        <begin position="23"/>
        <end position="359"/>
    </location>
</feature>
<dbReference type="InterPro" id="IPR003646">
    <property type="entry name" value="SH3-like_bac-type"/>
</dbReference>
<gene>
    <name evidence="8" type="ORF">FXF36_12780</name>
</gene>
<evidence type="ECO:0000256" key="4">
    <source>
        <dbReference type="ARBA" id="ARBA00022807"/>
    </source>
</evidence>
<evidence type="ECO:0000256" key="3">
    <source>
        <dbReference type="ARBA" id="ARBA00022801"/>
    </source>
</evidence>
<keyword evidence="4" id="KW-0788">Thiol protease</keyword>
<dbReference type="InterPro" id="IPR038765">
    <property type="entry name" value="Papain-like_cys_pep_sf"/>
</dbReference>
<feature type="domain" description="NlpC/P60" evidence="7">
    <location>
        <begin position="239"/>
        <end position="359"/>
    </location>
</feature>
<dbReference type="PROSITE" id="PS51781">
    <property type="entry name" value="SH3B"/>
    <property type="match status" value="2"/>
</dbReference>
<feature type="domain" description="SH3b" evidence="6">
    <location>
        <begin position="157"/>
        <end position="221"/>
    </location>
</feature>
<protein>
    <submittedName>
        <fullName evidence="8">SH3 domain-containing protein</fullName>
    </submittedName>
</protein>
<dbReference type="PROSITE" id="PS51935">
    <property type="entry name" value="NLPC_P60"/>
    <property type="match status" value="1"/>
</dbReference>
<evidence type="ECO:0000259" key="6">
    <source>
        <dbReference type="PROSITE" id="PS51781"/>
    </source>
</evidence>
<name>A0A5P6VV31_PSEXY</name>
<feature type="signal peptide" evidence="5">
    <location>
        <begin position="1"/>
        <end position="22"/>
    </location>
</feature>
<dbReference type="Pfam" id="PF08239">
    <property type="entry name" value="SH3_3"/>
    <property type="match status" value="2"/>
</dbReference>
<dbReference type="SMART" id="SM00287">
    <property type="entry name" value="SH3b"/>
    <property type="match status" value="2"/>
</dbReference>
<evidence type="ECO:0000259" key="7">
    <source>
        <dbReference type="PROSITE" id="PS51935"/>
    </source>
</evidence>
<evidence type="ECO:0000256" key="1">
    <source>
        <dbReference type="ARBA" id="ARBA00007074"/>
    </source>
</evidence>